<dbReference type="InterPro" id="IPR036244">
    <property type="entry name" value="TipA-like_antibiotic-bd"/>
</dbReference>
<keyword evidence="7" id="KW-1185">Reference proteome</keyword>
<dbReference type="InterPro" id="IPR000551">
    <property type="entry name" value="MerR-type_HTH_dom"/>
</dbReference>
<organism evidence="6 7">
    <name type="scientific">Pedobacter yulinensis</name>
    <dbReference type="NCBI Taxonomy" id="2126353"/>
    <lineage>
        <taxon>Bacteria</taxon>
        <taxon>Pseudomonadati</taxon>
        <taxon>Bacteroidota</taxon>
        <taxon>Sphingobacteriia</taxon>
        <taxon>Sphingobacteriales</taxon>
        <taxon>Sphingobacteriaceae</taxon>
        <taxon>Pedobacter</taxon>
    </lineage>
</organism>
<dbReference type="InterPro" id="IPR012925">
    <property type="entry name" value="TipAS_dom"/>
</dbReference>
<dbReference type="RefSeq" id="WP_107215650.1">
    <property type="nucleotide sequence ID" value="NZ_KZ686269.1"/>
</dbReference>
<dbReference type="EMBL" id="PYLS01000005">
    <property type="protein sequence ID" value="PST83389.1"/>
    <property type="molecule type" value="Genomic_DNA"/>
</dbReference>
<evidence type="ECO:0000313" key="7">
    <source>
        <dbReference type="Proteomes" id="UP000240912"/>
    </source>
</evidence>
<keyword evidence="1" id="KW-0805">Transcription regulation</keyword>
<dbReference type="GO" id="GO:0003700">
    <property type="term" value="F:DNA-binding transcription factor activity"/>
    <property type="evidence" value="ECO:0007669"/>
    <property type="project" value="InterPro"/>
</dbReference>
<dbReference type="InterPro" id="IPR009061">
    <property type="entry name" value="DNA-bd_dom_put_sf"/>
</dbReference>
<reference evidence="6 7" key="1">
    <citation type="submission" date="2018-03" db="EMBL/GenBank/DDBJ databases">
        <authorList>
            <person name="Keele B.F."/>
        </authorList>
    </citation>
    <scope>NUCLEOTIDE SEQUENCE [LARGE SCALE GENOMIC DNA]</scope>
    <source>
        <strain evidence="6 7">YL28-9</strain>
    </source>
</reference>
<dbReference type="Gene3D" id="1.10.490.50">
    <property type="entry name" value="Antibiotic binding domain of TipA-like multidrug resistance regulators"/>
    <property type="match status" value="1"/>
</dbReference>
<evidence type="ECO:0000313" key="6">
    <source>
        <dbReference type="EMBL" id="PST83389.1"/>
    </source>
</evidence>
<proteinExistence type="predicted"/>
<evidence type="ECO:0000256" key="3">
    <source>
        <dbReference type="ARBA" id="ARBA00023159"/>
    </source>
</evidence>
<dbReference type="AlphaFoldDB" id="A0A2T3HLT2"/>
<name>A0A2T3HLT2_9SPHI</name>
<dbReference type="OrthoDB" id="1894615at2"/>
<dbReference type="CDD" id="cd01106">
    <property type="entry name" value="HTH_TipAL-Mta"/>
    <property type="match status" value="1"/>
</dbReference>
<dbReference type="PROSITE" id="PS50937">
    <property type="entry name" value="HTH_MERR_2"/>
    <property type="match status" value="1"/>
</dbReference>
<dbReference type="SUPFAM" id="SSF89082">
    <property type="entry name" value="Antibiotic binding domain of TipA-like multidrug resistance regulators"/>
    <property type="match status" value="1"/>
</dbReference>
<gene>
    <name evidence="6" type="ORF">C7T94_12505</name>
</gene>
<sequence>MNKQQYTVRQVSRLSGVSVRTLHLYDGNGLLKPALRSPSGYRLYGSAQLLRLQQILFYRELDVPLKAIARILDEPGFDLVAALNGHRKALSAKRARLGTLLKNIDNTIYKLKSKTMLSPEELYDGMPHDEAAAYRKGAVAAYGAEVVAHAERHLEKLSKDELKLLVARQKSLAAELSRLKHKDPADIQVQDLVEVHYHNTRQLWGTAGAADKQAEAYEGLGQLYLNDERFTLEQGGSDPAFRSFLSRAISIFVHTRLL</sequence>
<dbReference type="PANTHER" id="PTHR30204">
    <property type="entry name" value="REDOX-CYCLING DRUG-SENSING TRANSCRIPTIONAL ACTIVATOR SOXR"/>
    <property type="match status" value="1"/>
</dbReference>
<dbReference type="Gene3D" id="1.10.1660.10">
    <property type="match status" value="1"/>
</dbReference>
<evidence type="ECO:0000256" key="1">
    <source>
        <dbReference type="ARBA" id="ARBA00023015"/>
    </source>
</evidence>
<dbReference type="Proteomes" id="UP000240912">
    <property type="component" value="Unassembled WGS sequence"/>
</dbReference>
<keyword evidence="3" id="KW-0010">Activator</keyword>
<dbReference type="Pfam" id="PF13411">
    <property type="entry name" value="MerR_1"/>
    <property type="match status" value="1"/>
</dbReference>
<protein>
    <submittedName>
        <fullName evidence="6">MerR family transcriptional regulator</fullName>
    </submittedName>
</protein>
<dbReference type="InterPro" id="IPR047057">
    <property type="entry name" value="MerR_fam"/>
</dbReference>
<dbReference type="GO" id="GO:0003677">
    <property type="term" value="F:DNA binding"/>
    <property type="evidence" value="ECO:0007669"/>
    <property type="project" value="UniProtKB-KW"/>
</dbReference>
<dbReference type="PRINTS" id="PR00040">
    <property type="entry name" value="HTHMERR"/>
</dbReference>
<dbReference type="PANTHER" id="PTHR30204:SF90">
    <property type="entry name" value="HTH-TYPE TRANSCRIPTIONAL ACTIVATOR MTA"/>
    <property type="match status" value="1"/>
</dbReference>
<keyword evidence="4" id="KW-0804">Transcription</keyword>
<comment type="caution">
    <text evidence="6">The sequence shown here is derived from an EMBL/GenBank/DDBJ whole genome shotgun (WGS) entry which is preliminary data.</text>
</comment>
<accession>A0A2T3HLT2</accession>
<evidence type="ECO:0000256" key="2">
    <source>
        <dbReference type="ARBA" id="ARBA00023125"/>
    </source>
</evidence>
<dbReference type="Pfam" id="PF07739">
    <property type="entry name" value="TipAS"/>
    <property type="match status" value="1"/>
</dbReference>
<dbReference type="SUPFAM" id="SSF46955">
    <property type="entry name" value="Putative DNA-binding domain"/>
    <property type="match status" value="1"/>
</dbReference>
<feature type="domain" description="HTH merR-type" evidence="5">
    <location>
        <begin position="5"/>
        <end position="74"/>
    </location>
</feature>
<dbReference type="SMART" id="SM00422">
    <property type="entry name" value="HTH_MERR"/>
    <property type="match status" value="1"/>
</dbReference>
<evidence type="ECO:0000259" key="5">
    <source>
        <dbReference type="PROSITE" id="PS50937"/>
    </source>
</evidence>
<evidence type="ECO:0000256" key="4">
    <source>
        <dbReference type="ARBA" id="ARBA00023163"/>
    </source>
</evidence>
<keyword evidence="2" id="KW-0238">DNA-binding</keyword>